<evidence type="ECO:0000313" key="3">
    <source>
        <dbReference type="Proteomes" id="UP000305067"/>
    </source>
</evidence>
<protein>
    <submittedName>
        <fullName evidence="2">Uncharacterized protein</fullName>
    </submittedName>
</protein>
<evidence type="ECO:0000256" key="1">
    <source>
        <dbReference type="SAM" id="Phobius"/>
    </source>
</evidence>
<evidence type="ECO:0000313" key="2">
    <source>
        <dbReference type="EMBL" id="TFL04429.1"/>
    </source>
</evidence>
<organism evidence="2 3">
    <name type="scientific">Pterulicium gracile</name>
    <dbReference type="NCBI Taxonomy" id="1884261"/>
    <lineage>
        <taxon>Eukaryota</taxon>
        <taxon>Fungi</taxon>
        <taxon>Dikarya</taxon>
        <taxon>Basidiomycota</taxon>
        <taxon>Agaricomycotina</taxon>
        <taxon>Agaricomycetes</taxon>
        <taxon>Agaricomycetidae</taxon>
        <taxon>Agaricales</taxon>
        <taxon>Pleurotineae</taxon>
        <taxon>Pterulaceae</taxon>
        <taxon>Pterulicium</taxon>
    </lineage>
</organism>
<dbReference type="Proteomes" id="UP000305067">
    <property type="component" value="Unassembled WGS sequence"/>
</dbReference>
<dbReference type="EMBL" id="ML178818">
    <property type="protein sequence ID" value="TFL04429.1"/>
    <property type="molecule type" value="Genomic_DNA"/>
</dbReference>
<keyword evidence="1" id="KW-0472">Membrane</keyword>
<sequence>MTLSTRTRYDLGGDNKCETVAHAVRPFGCYKDCCLNIAVGDFKDVKVRAKEVKDAALEILSVCHNADTGRLSTRSLERRAFPLLALVPALIGKWVSAKFVIMILGWVTMLYEGIMNALSGDGDEDARGEYVTEHVSALREKHPEFNIIMAHTKHDMSFEEPCYHAHVEFDRPFPFPGTIGYEIYLARRGNFTLTGDGGYQNWAYSGYISADDENEKDLTVHAPGGAYGWAAPVQGKYVEGGQTKDIEMIVSLSSPDGCATSFEVNVGPPKPQIRCTDIELEVETSKKLTIDA</sequence>
<proteinExistence type="predicted"/>
<keyword evidence="1" id="KW-1133">Transmembrane helix</keyword>
<keyword evidence="1" id="KW-0812">Transmembrane</keyword>
<dbReference type="AlphaFoldDB" id="A0A5C3QVN6"/>
<dbReference type="STRING" id="1884261.A0A5C3QVN6"/>
<accession>A0A5C3QVN6</accession>
<feature type="transmembrane region" description="Helical" evidence="1">
    <location>
        <begin position="80"/>
        <end position="107"/>
    </location>
</feature>
<name>A0A5C3QVN6_9AGAR</name>
<dbReference type="OrthoDB" id="3685327at2759"/>
<keyword evidence="3" id="KW-1185">Reference proteome</keyword>
<reference evidence="2 3" key="1">
    <citation type="journal article" date="2019" name="Nat. Ecol. Evol.">
        <title>Megaphylogeny resolves global patterns of mushroom evolution.</title>
        <authorList>
            <person name="Varga T."/>
            <person name="Krizsan K."/>
            <person name="Foldi C."/>
            <person name="Dima B."/>
            <person name="Sanchez-Garcia M."/>
            <person name="Sanchez-Ramirez S."/>
            <person name="Szollosi G.J."/>
            <person name="Szarkandi J.G."/>
            <person name="Papp V."/>
            <person name="Albert L."/>
            <person name="Andreopoulos W."/>
            <person name="Angelini C."/>
            <person name="Antonin V."/>
            <person name="Barry K.W."/>
            <person name="Bougher N.L."/>
            <person name="Buchanan P."/>
            <person name="Buyck B."/>
            <person name="Bense V."/>
            <person name="Catcheside P."/>
            <person name="Chovatia M."/>
            <person name="Cooper J."/>
            <person name="Damon W."/>
            <person name="Desjardin D."/>
            <person name="Finy P."/>
            <person name="Geml J."/>
            <person name="Haridas S."/>
            <person name="Hughes K."/>
            <person name="Justo A."/>
            <person name="Karasinski D."/>
            <person name="Kautmanova I."/>
            <person name="Kiss B."/>
            <person name="Kocsube S."/>
            <person name="Kotiranta H."/>
            <person name="LaButti K.M."/>
            <person name="Lechner B.E."/>
            <person name="Liimatainen K."/>
            <person name="Lipzen A."/>
            <person name="Lukacs Z."/>
            <person name="Mihaltcheva S."/>
            <person name="Morgado L.N."/>
            <person name="Niskanen T."/>
            <person name="Noordeloos M.E."/>
            <person name="Ohm R.A."/>
            <person name="Ortiz-Santana B."/>
            <person name="Ovrebo C."/>
            <person name="Racz N."/>
            <person name="Riley R."/>
            <person name="Savchenko A."/>
            <person name="Shiryaev A."/>
            <person name="Soop K."/>
            <person name="Spirin V."/>
            <person name="Szebenyi C."/>
            <person name="Tomsovsky M."/>
            <person name="Tulloss R.E."/>
            <person name="Uehling J."/>
            <person name="Grigoriev I.V."/>
            <person name="Vagvolgyi C."/>
            <person name="Papp T."/>
            <person name="Martin F.M."/>
            <person name="Miettinen O."/>
            <person name="Hibbett D.S."/>
            <person name="Nagy L.G."/>
        </authorList>
    </citation>
    <scope>NUCLEOTIDE SEQUENCE [LARGE SCALE GENOMIC DNA]</scope>
    <source>
        <strain evidence="2 3">CBS 309.79</strain>
    </source>
</reference>
<gene>
    <name evidence="2" type="ORF">BDV98DRAFT_316565</name>
</gene>